<evidence type="ECO:0000313" key="1">
    <source>
        <dbReference type="EMBL" id="KAF1913103.1"/>
    </source>
</evidence>
<dbReference type="Proteomes" id="UP000800096">
    <property type="component" value="Unassembled WGS sequence"/>
</dbReference>
<sequence length="233" mass="25204">MTSPLAQAPDASTPPTPAELSAALEIEVYDQEGHTKTLGEVVQGRRTALIFIRHFWCLNCQAYVRCLSEAVPPSNLPTNVQADPVLVIGCGSYQPIKTYAEQASSLYPIYTDPSLRLHKIFRFKSNLSEGSGAQRDYMRNAGGMVSRIVGGIKGALGNLQHLNHTGPKALNGGEVVVSAEGECEYIYRMQNTVDHTDISRMAELLGAKYLEPGPEAQDQKVCEDAGQGGKPKA</sequence>
<dbReference type="EMBL" id="ML979139">
    <property type="protein sequence ID" value="KAF1913103.1"/>
    <property type="molecule type" value="Genomic_DNA"/>
</dbReference>
<evidence type="ECO:0008006" key="3">
    <source>
        <dbReference type="Google" id="ProtNLM"/>
    </source>
</evidence>
<dbReference type="InterPro" id="IPR032801">
    <property type="entry name" value="PXL2A/B/C"/>
</dbReference>
<dbReference type="InterPro" id="IPR036249">
    <property type="entry name" value="Thioredoxin-like_sf"/>
</dbReference>
<dbReference type="AlphaFoldDB" id="A0A6A5QCP2"/>
<evidence type="ECO:0000313" key="2">
    <source>
        <dbReference type="Proteomes" id="UP000800096"/>
    </source>
</evidence>
<keyword evidence="2" id="KW-1185">Reference proteome</keyword>
<protein>
    <recommendedName>
        <fullName evidence="3">AhpC/TSA antioxidant enzyme-domain-containing protein</fullName>
    </recommendedName>
</protein>
<dbReference type="Pfam" id="PF13911">
    <property type="entry name" value="AhpC-TSA_2"/>
    <property type="match status" value="1"/>
</dbReference>
<dbReference type="SUPFAM" id="SSF52833">
    <property type="entry name" value="Thioredoxin-like"/>
    <property type="match status" value="1"/>
</dbReference>
<dbReference type="PANTHER" id="PTHR28630">
    <property type="match status" value="1"/>
</dbReference>
<dbReference type="Gene3D" id="3.40.30.10">
    <property type="entry name" value="Glutaredoxin"/>
    <property type="match status" value="1"/>
</dbReference>
<accession>A0A6A5QCP2</accession>
<reference evidence="1" key="1">
    <citation type="journal article" date="2020" name="Stud. Mycol.">
        <title>101 Dothideomycetes genomes: a test case for predicting lifestyles and emergence of pathogens.</title>
        <authorList>
            <person name="Haridas S."/>
            <person name="Albert R."/>
            <person name="Binder M."/>
            <person name="Bloem J."/>
            <person name="Labutti K."/>
            <person name="Salamov A."/>
            <person name="Andreopoulos B."/>
            <person name="Baker S."/>
            <person name="Barry K."/>
            <person name="Bills G."/>
            <person name="Bluhm B."/>
            <person name="Cannon C."/>
            <person name="Castanera R."/>
            <person name="Culley D."/>
            <person name="Daum C."/>
            <person name="Ezra D."/>
            <person name="Gonzalez J."/>
            <person name="Henrissat B."/>
            <person name="Kuo A."/>
            <person name="Liang C."/>
            <person name="Lipzen A."/>
            <person name="Lutzoni F."/>
            <person name="Magnuson J."/>
            <person name="Mondo S."/>
            <person name="Nolan M."/>
            <person name="Ohm R."/>
            <person name="Pangilinan J."/>
            <person name="Park H.-J."/>
            <person name="Ramirez L."/>
            <person name="Alfaro M."/>
            <person name="Sun H."/>
            <person name="Tritt A."/>
            <person name="Yoshinaga Y."/>
            <person name="Zwiers L.-H."/>
            <person name="Turgeon B."/>
            <person name="Goodwin S."/>
            <person name="Spatafora J."/>
            <person name="Crous P."/>
            <person name="Grigoriev I."/>
        </authorList>
    </citation>
    <scope>NUCLEOTIDE SEQUENCE</scope>
    <source>
        <strain evidence="1">HMLAC05119</strain>
    </source>
</reference>
<dbReference type="PANTHER" id="PTHR28630:SF3">
    <property type="entry name" value="PEROXIREDOXIN-LIKE 2C"/>
    <property type="match status" value="1"/>
</dbReference>
<proteinExistence type="predicted"/>
<dbReference type="OrthoDB" id="40334at2759"/>
<name>A0A6A5QCP2_AMPQU</name>
<gene>
    <name evidence="1" type="ORF">BDU57DRAFT_559241</name>
</gene>
<organism evidence="1 2">
    <name type="scientific">Ampelomyces quisqualis</name>
    <name type="common">Powdery mildew agent</name>
    <dbReference type="NCBI Taxonomy" id="50730"/>
    <lineage>
        <taxon>Eukaryota</taxon>
        <taxon>Fungi</taxon>
        <taxon>Dikarya</taxon>
        <taxon>Ascomycota</taxon>
        <taxon>Pezizomycotina</taxon>
        <taxon>Dothideomycetes</taxon>
        <taxon>Pleosporomycetidae</taxon>
        <taxon>Pleosporales</taxon>
        <taxon>Pleosporineae</taxon>
        <taxon>Phaeosphaeriaceae</taxon>
        <taxon>Ampelomyces</taxon>
    </lineage>
</organism>